<keyword evidence="2" id="KW-1185">Reference proteome</keyword>
<dbReference type="EMBL" id="CP003051">
    <property type="protein sequence ID" value="AGA90243.1"/>
    <property type="molecule type" value="Genomic_DNA"/>
</dbReference>
<organism evidence="1 2">
    <name type="scientific">Thioflavicoccus mobilis 8321</name>
    <dbReference type="NCBI Taxonomy" id="765912"/>
    <lineage>
        <taxon>Bacteria</taxon>
        <taxon>Pseudomonadati</taxon>
        <taxon>Pseudomonadota</taxon>
        <taxon>Gammaproteobacteria</taxon>
        <taxon>Chromatiales</taxon>
        <taxon>Chromatiaceae</taxon>
        <taxon>Thioflavicoccus</taxon>
    </lineage>
</organism>
<sequence length="36" mass="4212">MTFMTDFERVPFTGVRPAGHCILTLSSRKDMPWRKV</sequence>
<evidence type="ECO:0000313" key="2">
    <source>
        <dbReference type="Proteomes" id="UP000010816"/>
    </source>
</evidence>
<gene>
    <name evidence="1" type="ORF">Thimo_1453</name>
</gene>
<evidence type="ECO:0000313" key="1">
    <source>
        <dbReference type="EMBL" id="AGA90243.1"/>
    </source>
</evidence>
<dbReference type="Proteomes" id="UP000010816">
    <property type="component" value="Chromosome"/>
</dbReference>
<reference evidence="1 2" key="1">
    <citation type="submission" date="2011-09" db="EMBL/GenBank/DDBJ databases">
        <title>Complete sequence of chromosome of Thioflavicoccus mobilis 8321.</title>
        <authorList>
            <consortium name="US DOE Joint Genome Institute"/>
            <person name="Lucas S."/>
            <person name="Han J."/>
            <person name="Lapidus A."/>
            <person name="Cheng J.-F."/>
            <person name="Goodwin L."/>
            <person name="Pitluck S."/>
            <person name="Peters L."/>
            <person name="Ovchinnikova G."/>
            <person name="Lu M."/>
            <person name="Detter J.C."/>
            <person name="Han C."/>
            <person name="Tapia R."/>
            <person name="Land M."/>
            <person name="Hauser L."/>
            <person name="Kyrpides N."/>
            <person name="Ivanova N."/>
            <person name="Pagani I."/>
            <person name="Vogl K."/>
            <person name="Liu Z."/>
            <person name="Imhoff J."/>
            <person name="Thiel V."/>
            <person name="Frigaard N.-U."/>
            <person name="Bryant D."/>
            <person name="Woyke T."/>
        </authorList>
    </citation>
    <scope>NUCLEOTIDE SEQUENCE [LARGE SCALE GENOMIC DNA]</scope>
    <source>
        <strain evidence="1 2">8321</strain>
    </source>
</reference>
<accession>L0GU03</accession>
<dbReference type="STRING" id="765912.Thimo_1453"/>
<dbReference type="AlphaFoldDB" id="L0GU03"/>
<proteinExistence type="predicted"/>
<name>L0GU03_9GAMM</name>
<protein>
    <submittedName>
        <fullName evidence="1">Uncharacterized protein</fullName>
    </submittedName>
</protein>
<dbReference type="KEGG" id="tmb:Thimo_1453"/>
<dbReference type="HOGENOM" id="CLU_3359054_0_0_6"/>